<proteinExistence type="predicted"/>
<reference evidence="1 2" key="1">
    <citation type="submission" date="2018-03" db="EMBL/GenBank/DDBJ databases">
        <authorList>
            <person name="Keele B.F."/>
        </authorList>
    </citation>
    <scope>NUCLEOTIDE SEQUENCE [LARGE SCALE GENOMIC DNA]</scope>
    <source>
        <strain evidence="1 2">CECT 8626</strain>
    </source>
</reference>
<accession>A0A2R8B483</accession>
<protein>
    <recommendedName>
        <fullName evidence="3">DUF1127 domain-containing protein</fullName>
    </recommendedName>
</protein>
<dbReference type="AlphaFoldDB" id="A0A2R8B483"/>
<organism evidence="1 2">
    <name type="scientific">Albidovulum aquaemixtae</name>
    <dbReference type="NCBI Taxonomy" id="1542388"/>
    <lineage>
        <taxon>Bacteria</taxon>
        <taxon>Pseudomonadati</taxon>
        <taxon>Pseudomonadota</taxon>
        <taxon>Alphaproteobacteria</taxon>
        <taxon>Rhodobacterales</taxon>
        <taxon>Paracoccaceae</taxon>
        <taxon>Albidovulum</taxon>
    </lineage>
</organism>
<gene>
    <name evidence="1" type="ORF">DEA8626_00820</name>
</gene>
<name>A0A2R8B483_9RHOB</name>
<dbReference type="RefSeq" id="WP_108851763.1">
    <property type="nucleotide sequence ID" value="NZ_OMOQ01000001.1"/>
</dbReference>
<evidence type="ECO:0008006" key="3">
    <source>
        <dbReference type="Google" id="ProtNLM"/>
    </source>
</evidence>
<keyword evidence="2" id="KW-1185">Reference proteome</keyword>
<sequence length="73" mass="8326">MNAHLTTDDRSPALALEALVARHGLVRVALTLARLLARRPARPSALHDHDLPDRLRRDIGLERLPESTRYWQL</sequence>
<dbReference type="EMBL" id="OMOQ01000001">
    <property type="protein sequence ID" value="SPH17303.1"/>
    <property type="molecule type" value="Genomic_DNA"/>
</dbReference>
<dbReference type="Proteomes" id="UP000244924">
    <property type="component" value="Unassembled WGS sequence"/>
</dbReference>
<evidence type="ECO:0000313" key="1">
    <source>
        <dbReference type="EMBL" id="SPH17303.1"/>
    </source>
</evidence>
<evidence type="ECO:0000313" key="2">
    <source>
        <dbReference type="Proteomes" id="UP000244924"/>
    </source>
</evidence>